<name>A0A7C5AMG5_9BACT</name>
<dbReference type="AlphaFoldDB" id="A0A7C5AMG5"/>
<evidence type="ECO:0008006" key="2">
    <source>
        <dbReference type="Google" id="ProtNLM"/>
    </source>
</evidence>
<evidence type="ECO:0000313" key="1">
    <source>
        <dbReference type="EMBL" id="HGZ11752.1"/>
    </source>
</evidence>
<gene>
    <name evidence="1" type="ORF">ENW48_05995</name>
</gene>
<reference evidence="1" key="1">
    <citation type="journal article" date="2020" name="mSystems">
        <title>Genome- and Community-Level Interaction Insights into Carbon Utilization and Element Cycling Functions of Hydrothermarchaeota in Hydrothermal Sediment.</title>
        <authorList>
            <person name="Zhou Z."/>
            <person name="Liu Y."/>
            <person name="Xu W."/>
            <person name="Pan J."/>
            <person name="Luo Z.H."/>
            <person name="Li M."/>
        </authorList>
    </citation>
    <scope>NUCLEOTIDE SEQUENCE [LARGE SCALE GENOMIC DNA]</scope>
    <source>
        <strain evidence="1">SpSt-853</strain>
    </source>
</reference>
<comment type="caution">
    <text evidence="1">The sequence shown here is derived from an EMBL/GenBank/DDBJ whole genome shotgun (WGS) entry which is preliminary data.</text>
</comment>
<protein>
    <recommendedName>
        <fullName evidence="2">Flagellar protein FliL</fullName>
    </recommendedName>
</protein>
<organism evidence="1">
    <name type="scientific">Desulfobacca acetoxidans</name>
    <dbReference type="NCBI Taxonomy" id="60893"/>
    <lineage>
        <taxon>Bacteria</taxon>
        <taxon>Pseudomonadati</taxon>
        <taxon>Thermodesulfobacteriota</taxon>
        <taxon>Desulfobaccia</taxon>
        <taxon>Desulfobaccales</taxon>
        <taxon>Desulfobaccaceae</taxon>
        <taxon>Desulfobacca</taxon>
    </lineage>
</organism>
<proteinExistence type="predicted"/>
<sequence>MRIPSLILTVILYSFGPLSVWAQTARNPAPLGAFSSGPAGTYTQSPNFAPEPGRKIDLEPFFLLHGKEGQFRVERVIVTVELGAATEPAGFDPNAPVFRKTLYELLTAPQGEAALCSQALKELQGQWGQEAVRSISLSRSFLITR</sequence>
<accession>A0A7C5AMG5</accession>
<dbReference type="EMBL" id="DTKJ01000042">
    <property type="protein sequence ID" value="HGZ11752.1"/>
    <property type="molecule type" value="Genomic_DNA"/>
</dbReference>